<feature type="region of interest" description="Disordered" evidence="2">
    <location>
        <begin position="611"/>
        <end position="672"/>
    </location>
</feature>
<keyword evidence="5" id="KW-1185">Reference proteome</keyword>
<dbReference type="EMBL" id="FUZV01000001">
    <property type="protein sequence ID" value="SKC57543.1"/>
    <property type="molecule type" value="Genomic_DNA"/>
</dbReference>
<name>A0A1T5K1P3_9GAMM</name>
<evidence type="ECO:0000313" key="5">
    <source>
        <dbReference type="Proteomes" id="UP000190341"/>
    </source>
</evidence>
<dbReference type="Gene3D" id="1.10.10.2830">
    <property type="match status" value="1"/>
</dbReference>
<evidence type="ECO:0000256" key="2">
    <source>
        <dbReference type="SAM" id="MobiDB-lite"/>
    </source>
</evidence>
<gene>
    <name evidence="4" type="ORF">SAMN06296058_1282</name>
</gene>
<dbReference type="InterPro" id="IPR050336">
    <property type="entry name" value="Chromosome_partition/occlusion"/>
</dbReference>
<dbReference type="OrthoDB" id="9813122at2"/>
<dbReference type="STRING" id="428993.SAMN06296058_1282"/>
<dbReference type="Gene3D" id="3.90.1530.30">
    <property type="match status" value="1"/>
</dbReference>
<reference evidence="4 5" key="1">
    <citation type="submission" date="2017-02" db="EMBL/GenBank/DDBJ databases">
        <authorList>
            <person name="Peterson S.W."/>
        </authorList>
    </citation>
    <scope>NUCLEOTIDE SEQUENCE [LARGE SCALE GENOMIC DNA]</scope>
    <source>
        <strain evidence="4 5">P15</strain>
    </source>
</reference>
<keyword evidence="1" id="KW-0175">Coiled coil</keyword>
<feature type="domain" description="ParB-like N-terminal" evidence="3">
    <location>
        <begin position="5"/>
        <end position="100"/>
    </location>
</feature>
<dbReference type="Proteomes" id="UP000190341">
    <property type="component" value="Unassembled WGS sequence"/>
</dbReference>
<evidence type="ECO:0000313" key="4">
    <source>
        <dbReference type="EMBL" id="SKC57543.1"/>
    </source>
</evidence>
<dbReference type="RefSeq" id="WP_079723596.1">
    <property type="nucleotide sequence ID" value="NZ_BMCL01000002.1"/>
</dbReference>
<evidence type="ECO:0000259" key="3">
    <source>
        <dbReference type="SMART" id="SM00470"/>
    </source>
</evidence>
<evidence type="ECO:0000256" key="1">
    <source>
        <dbReference type="SAM" id="Coils"/>
    </source>
</evidence>
<feature type="compositionally biased region" description="Low complexity" evidence="2">
    <location>
        <begin position="615"/>
        <end position="639"/>
    </location>
</feature>
<feature type="coiled-coil region" evidence="1">
    <location>
        <begin position="303"/>
        <end position="347"/>
    </location>
</feature>
<feature type="compositionally biased region" description="Basic residues" evidence="2">
    <location>
        <begin position="661"/>
        <end position="672"/>
    </location>
</feature>
<dbReference type="InterPro" id="IPR036086">
    <property type="entry name" value="ParB/Sulfiredoxin_sf"/>
</dbReference>
<dbReference type="SMART" id="SM00470">
    <property type="entry name" value="ParB"/>
    <property type="match status" value="1"/>
</dbReference>
<organism evidence="4 5">
    <name type="scientific">Pseudoxanthomonas indica</name>
    <dbReference type="NCBI Taxonomy" id="428993"/>
    <lineage>
        <taxon>Bacteria</taxon>
        <taxon>Pseudomonadati</taxon>
        <taxon>Pseudomonadota</taxon>
        <taxon>Gammaproteobacteria</taxon>
        <taxon>Lysobacterales</taxon>
        <taxon>Lysobacteraceae</taxon>
        <taxon>Pseudoxanthomonas</taxon>
    </lineage>
</organism>
<dbReference type="SUPFAM" id="SSF110849">
    <property type="entry name" value="ParB/Sulfiredoxin"/>
    <property type="match status" value="1"/>
</dbReference>
<dbReference type="AlphaFoldDB" id="A0A1T5K1P3"/>
<protein>
    <submittedName>
        <fullName evidence="4">Chromosome partitioning protein, ParB family</fullName>
    </submittedName>
</protein>
<proteinExistence type="predicted"/>
<dbReference type="Pfam" id="PF02195">
    <property type="entry name" value="ParB_N"/>
    <property type="match status" value="1"/>
</dbReference>
<sequence>MTNSQLIPLAQVRLSDRNVRRTGDSNVDELAASISAEGLLNNLVVTAANDGFFEVVDGGRRLLALQQLDRAGRLADTLKSVMCLVVDDERAVEAGLTANIMRQAMHPADEFLAFRQLAEEGNTADEIAERFGKPVRHIQQRLKLANVKPDLFEVYRGGGMNLDQLMALASTDNHELQRQAWATARGDYERDARSLRNFIYRETVSSENPMAQLVTLEAYEEAGGKVRRDLFSDTAYLADLSLLESLAMQKLEAIASELRNAGWSWAEARLSMDYSEQSAYGQHPRCWTANIENFASDADAARFAEIELQASELENQIQDLDDEDPRVDALNEQWRELDVEMDAINDRKVTTYPADIMATTGVLVFLDRSGLQVLHARLKPNQKATKSAGATGKAAKSEAPTELSAAVLETLSAHRSEVARYHLAQDPVLAQCILIQRLLQHHWQGVYERNGLRLDVDRVTDASKVAEVHPAIRAAIATAAQVIKTIPQKDTLDYLLKQTEKWRMEVQAILVAMSFDGISQSAGGHDGVAAIHRVVGFDMSSHWTPVTDNFVGRIPPKLLVEAITEAKGKEVAAQLKDLKRAERVALGGKLLSGTGWLPAALRGPGYGRVADAGRAASPPAAAKKAGKVKPAAKPATKGKSAPKKKGASGAGKKSASAAVKKAPKKVTKKGGK</sequence>
<dbReference type="GO" id="GO:0005694">
    <property type="term" value="C:chromosome"/>
    <property type="evidence" value="ECO:0007669"/>
    <property type="project" value="TreeGrafter"/>
</dbReference>
<dbReference type="CDD" id="cd16406">
    <property type="entry name" value="ParB_N_like"/>
    <property type="match status" value="1"/>
</dbReference>
<dbReference type="PANTHER" id="PTHR33375">
    <property type="entry name" value="CHROMOSOME-PARTITIONING PROTEIN PARB-RELATED"/>
    <property type="match status" value="1"/>
</dbReference>
<accession>A0A1T5K1P3</accession>
<feature type="compositionally biased region" description="Low complexity" evidence="2">
    <location>
        <begin position="650"/>
        <end position="660"/>
    </location>
</feature>
<dbReference type="InterPro" id="IPR003115">
    <property type="entry name" value="ParB_N"/>
</dbReference>
<dbReference type="SUPFAM" id="SSF109709">
    <property type="entry name" value="KorB DNA-binding domain-like"/>
    <property type="match status" value="1"/>
</dbReference>
<dbReference type="GO" id="GO:0007059">
    <property type="term" value="P:chromosome segregation"/>
    <property type="evidence" value="ECO:0007669"/>
    <property type="project" value="TreeGrafter"/>
</dbReference>
<dbReference type="PANTHER" id="PTHR33375:SF7">
    <property type="entry name" value="CHROMOSOME 2-PARTITIONING PROTEIN PARB-RELATED"/>
    <property type="match status" value="1"/>
</dbReference>